<dbReference type="CDD" id="cd00156">
    <property type="entry name" value="REC"/>
    <property type="match status" value="1"/>
</dbReference>
<dbReference type="InterPro" id="IPR001789">
    <property type="entry name" value="Sig_transdc_resp-reg_receiver"/>
</dbReference>
<evidence type="ECO:0000313" key="4">
    <source>
        <dbReference type="EMBL" id="NLR92872.1"/>
    </source>
</evidence>
<dbReference type="Proteomes" id="UP000585050">
    <property type="component" value="Unassembled WGS sequence"/>
</dbReference>
<dbReference type="SUPFAM" id="SSF52172">
    <property type="entry name" value="CheY-like"/>
    <property type="match status" value="1"/>
</dbReference>
<reference evidence="4 5" key="1">
    <citation type="submission" date="2020-04" db="EMBL/GenBank/DDBJ databases">
        <title>Flammeovirga sp. SR4, a novel species isolated from seawater.</title>
        <authorList>
            <person name="Wang X."/>
        </authorList>
    </citation>
    <scope>NUCLEOTIDE SEQUENCE [LARGE SCALE GENOMIC DNA]</scope>
    <source>
        <strain evidence="4 5">SR4</strain>
    </source>
</reference>
<proteinExistence type="predicted"/>
<accession>A0A7X8SMJ0</accession>
<dbReference type="InterPro" id="IPR050595">
    <property type="entry name" value="Bact_response_regulator"/>
</dbReference>
<dbReference type="PANTHER" id="PTHR44591:SF3">
    <property type="entry name" value="RESPONSE REGULATORY DOMAIN-CONTAINING PROTEIN"/>
    <property type="match status" value="1"/>
</dbReference>
<dbReference type="SMART" id="SM00448">
    <property type="entry name" value="REC"/>
    <property type="match status" value="1"/>
</dbReference>
<dbReference type="GO" id="GO:0000160">
    <property type="term" value="P:phosphorelay signal transduction system"/>
    <property type="evidence" value="ECO:0007669"/>
    <property type="project" value="InterPro"/>
</dbReference>
<keyword evidence="5" id="KW-1185">Reference proteome</keyword>
<dbReference type="PROSITE" id="PS50110">
    <property type="entry name" value="RESPONSE_REGULATORY"/>
    <property type="match status" value="1"/>
</dbReference>
<feature type="modified residue" description="4-aspartylphosphate" evidence="2">
    <location>
        <position position="56"/>
    </location>
</feature>
<name>A0A7X8SMJ0_9BACT</name>
<dbReference type="Pfam" id="PF00072">
    <property type="entry name" value="Response_reg"/>
    <property type="match status" value="1"/>
</dbReference>
<evidence type="ECO:0000256" key="1">
    <source>
        <dbReference type="ARBA" id="ARBA00022553"/>
    </source>
</evidence>
<evidence type="ECO:0000313" key="5">
    <source>
        <dbReference type="Proteomes" id="UP000585050"/>
    </source>
</evidence>
<dbReference type="AlphaFoldDB" id="A0A7X8SMJ0"/>
<evidence type="ECO:0000256" key="2">
    <source>
        <dbReference type="PROSITE-ProRule" id="PRU00169"/>
    </source>
</evidence>
<dbReference type="InterPro" id="IPR011006">
    <property type="entry name" value="CheY-like_superfamily"/>
</dbReference>
<dbReference type="RefSeq" id="WP_168883588.1">
    <property type="nucleotide sequence ID" value="NZ_JABAIL010000005.1"/>
</dbReference>
<comment type="caution">
    <text evidence="4">The sequence shown here is derived from an EMBL/GenBank/DDBJ whole genome shotgun (WGS) entry which is preliminary data.</text>
</comment>
<evidence type="ECO:0000259" key="3">
    <source>
        <dbReference type="PROSITE" id="PS50110"/>
    </source>
</evidence>
<dbReference type="Gene3D" id="3.40.50.2300">
    <property type="match status" value="1"/>
</dbReference>
<gene>
    <name evidence="4" type="ORF">HGP29_16790</name>
</gene>
<feature type="domain" description="Response regulatory" evidence="3">
    <location>
        <begin position="6"/>
        <end position="121"/>
    </location>
</feature>
<organism evidence="4 5">
    <name type="scientific">Flammeovirga agarivorans</name>
    <dbReference type="NCBI Taxonomy" id="2726742"/>
    <lineage>
        <taxon>Bacteria</taxon>
        <taxon>Pseudomonadati</taxon>
        <taxon>Bacteroidota</taxon>
        <taxon>Cytophagia</taxon>
        <taxon>Cytophagales</taxon>
        <taxon>Flammeovirgaceae</taxon>
        <taxon>Flammeovirga</taxon>
    </lineage>
</organism>
<keyword evidence="1 2" id="KW-0597">Phosphoprotein</keyword>
<dbReference type="EMBL" id="JABAIL010000005">
    <property type="protein sequence ID" value="NLR92872.1"/>
    <property type="molecule type" value="Genomic_DNA"/>
</dbReference>
<dbReference type="PANTHER" id="PTHR44591">
    <property type="entry name" value="STRESS RESPONSE REGULATOR PROTEIN 1"/>
    <property type="match status" value="1"/>
</dbReference>
<protein>
    <submittedName>
        <fullName evidence="4">Response regulator</fullName>
    </submittedName>
</protein>
<sequence length="131" mass="15003">MNSTHLIYFIEDNTTENMLMKLALQKLPNIEAKFFSNGFKLLEAFEKEPAKIIVTDLMMPEISGQQIIHTLRKQSKETLVIVISAQEEVNQIADLQALGIFNYVVKGDHCLSYLKKTIEVACYLLDEGYQF</sequence>